<name>A0A401VWW4_STREY</name>
<keyword evidence="2" id="KW-1185">Reference proteome</keyword>
<keyword evidence="1" id="KW-0449">Lipoprotein</keyword>
<protein>
    <submittedName>
        <fullName evidence="1">Lipoprotein</fullName>
    </submittedName>
</protein>
<proteinExistence type="predicted"/>
<accession>A0A401VWW4</accession>
<reference evidence="1 2" key="1">
    <citation type="submission" date="2018-11" db="EMBL/GenBank/DDBJ databases">
        <title>Whole genome sequence of Streptomyces paromomycinus NBRC 15454(T).</title>
        <authorList>
            <person name="Komaki H."/>
            <person name="Tamura T."/>
        </authorList>
    </citation>
    <scope>NUCLEOTIDE SEQUENCE [LARGE SCALE GENOMIC DNA]</scope>
    <source>
        <strain evidence="1 2">NBRC 15454</strain>
    </source>
</reference>
<organism evidence="1 2">
    <name type="scientific">Streptomyces paromomycinus</name>
    <name type="common">Streptomyces rimosus subsp. paromomycinus</name>
    <dbReference type="NCBI Taxonomy" id="92743"/>
    <lineage>
        <taxon>Bacteria</taxon>
        <taxon>Bacillati</taxon>
        <taxon>Actinomycetota</taxon>
        <taxon>Actinomycetes</taxon>
        <taxon>Kitasatosporales</taxon>
        <taxon>Streptomycetaceae</taxon>
        <taxon>Streptomyces</taxon>
    </lineage>
</organism>
<dbReference type="EMBL" id="BHZD01000001">
    <property type="protein sequence ID" value="GCD41501.1"/>
    <property type="molecule type" value="Genomic_DNA"/>
</dbReference>
<gene>
    <name evidence="1" type="ORF">GKJPGBOP_01156</name>
</gene>
<evidence type="ECO:0000313" key="2">
    <source>
        <dbReference type="Proteomes" id="UP000286746"/>
    </source>
</evidence>
<dbReference type="RefSeq" id="WP_125052435.1">
    <property type="nucleotide sequence ID" value="NZ_BHZD01000001.1"/>
</dbReference>
<sequence length="198" mass="19941">MSVPNSARTRPTRRIMLGGLLAGVLGALSAGALTGCGIAPTGVIDAGEPAHGLKAPGKPAPDVQLYFLGPTGLRPASRPATAPVGPEEAINLLLKGPNDAERQRGLTNVLPVLPGPVTAEAEDGRVTVHVPMNAKRLDTPSVSQLVCTAANAAVPGARSPSEVLVTLVGSTVRVGPMVCGGTNAFPFIQPSPSSAQPD</sequence>
<evidence type="ECO:0000313" key="1">
    <source>
        <dbReference type="EMBL" id="GCD41501.1"/>
    </source>
</evidence>
<comment type="caution">
    <text evidence="1">The sequence shown here is derived from an EMBL/GenBank/DDBJ whole genome shotgun (WGS) entry which is preliminary data.</text>
</comment>
<dbReference type="AlphaFoldDB" id="A0A401VWW4"/>
<dbReference type="Proteomes" id="UP000286746">
    <property type="component" value="Unassembled WGS sequence"/>
</dbReference>